<sequence length="307" mass="34536">MSIKRDRKLVLKEILHGDGPPYWRQGKANRPCQTSEEAAIERRKLVKVLRRHGKQDAMALSLAEKLNECRPLRRCASGACPECGRAAQRRFVGKADESARLHAVARYDNMMAVTIIPTAPDTSAVVRGSIRAAKYRVLRALHAAKINTFIGGVDVSYNETAPFIRRDDAADPSPRRSGRCAHVYVVIPQQAWFRAEALIRALFPRTPDVPRPIKADRFNGDLRAFAYCVKTTFDRRVTIPKHIGKEGRTVCRNTRDRDLLAWQKVELALHLDEVGLTSRWLLSGIPLMKPKPVSRSHPKSSNTSHPV</sequence>
<accession>A0ABU4RMW9</accession>
<organism evidence="1 2">
    <name type="scientific">Terrihabitans rhizophilus</name>
    <dbReference type="NCBI Taxonomy" id="3092662"/>
    <lineage>
        <taxon>Bacteria</taxon>
        <taxon>Pseudomonadati</taxon>
        <taxon>Pseudomonadota</taxon>
        <taxon>Alphaproteobacteria</taxon>
        <taxon>Hyphomicrobiales</taxon>
        <taxon>Terrihabitans</taxon>
    </lineage>
</organism>
<dbReference type="Proteomes" id="UP001274321">
    <property type="component" value="Unassembled WGS sequence"/>
</dbReference>
<comment type="caution">
    <text evidence="1">The sequence shown here is derived from an EMBL/GenBank/DDBJ whole genome shotgun (WGS) entry which is preliminary data.</text>
</comment>
<keyword evidence="2" id="KW-1185">Reference proteome</keyword>
<evidence type="ECO:0000313" key="1">
    <source>
        <dbReference type="EMBL" id="MDX6806159.1"/>
    </source>
</evidence>
<evidence type="ECO:0000313" key="2">
    <source>
        <dbReference type="Proteomes" id="UP001274321"/>
    </source>
</evidence>
<dbReference type="RefSeq" id="WP_319844278.1">
    <property type="nucleotide sequence ID" value="NZ_JAXAFJ010000004.1"/>
</dbReference>
<gene>
    <name evidence="1" type="ORF">SCD90_08785</name>
</gene>
<dbReference type="EMBL" id="JAXAFJ010000004">
    <property type="protein sequence ID" value="MDX6806159.1"/>
    <property type="molecule type" value="Genomic_DNA"/>
</dbReference>
<reference evidence="1 2" key="1">
    <citation type="submission" date="2023-11" db="EMBL/GenBank/DDBJ databases">
        <authorList>
            <person name="Bao R."/>
        </authorList>
    </citation>
    <scope>NUCLEOTIDE SEQUENCE [LARGE SCALE GENOMIC DNA]</scope>
    <source>
        <strain evidence="1 2">PJ23</strain>
    </source>
</reference>
<protein>
    <recommendedName>
        <fullName evidence="3">Replication protein</fullName>
    </recommendedName>
</protein>
<evidence type="ECO:0008006" key="3">
    <source>
        <dbReference type="Google" id="ProtNLM"/>
    </source>
</evidence>
<name>A0ABU4RMW9_9HYPH</name>
<proteinExistence type="predicted"/>